<comment type="caution">
    <text evidence="1">The sequence shown here is derived from an EMBL/GenBank/DDBJ whole genome shotgun (WGS) entry which is preliminary data.</text>
</comment>
<keyword evidence="2" id="KW-1185">Reference proteome</keyword>
<accession>A0ABV4APN6</accession>
<protein>
    <submittedName>
        <fullName evidence="1">Uncharacterized protein</fullName>
    </submittedName>
</protein>
<organism evidence="1 2">
    <name type="scientific">Rhodanobacter humi</name>
    <dbReference type="NCBI Taxonomy" id="1888173"/>
    <lineage>
        <taxon>Bacteria</taxon>
        <taxon>Pseudomonadati</taxon>
        <taxon>Pseudomonadota</taxon>
        <taxon>Gammaproteobacteria</taxon>
        <taxon>Lysobacterales</taxon>
        <taxon>Rhodanobacteraceae</taxon>
        <taxon>Rhodanobacter</taxon>
    </lineage>
</organism>
<gene>
    <name evidence="1" type="ORF">AB7878_03895</name>
</gene>
<evidence type="ECO:0000313" key="2">
    <source>
        <dbReference type="Proteomes" id="UP001562159"/>
    </source>
</evidence>
<dbReference type="EMBL" id="JBGBPY010000001">
    <property type="protein sequence ID" value="MEY2181549.1"/>
    <property type="molecule type" value="Genomic_DNA"/>
</dbReference>
<evidence type="ECO:0000313" key="1">
    <source>
        <dbReference type="EMBL" id="MEY2181549.1"/>
    </source>
</evidence>
<name>A0ABV4APN6_9GAMM</name>
<sequence length="108" mass="12197">MRVQQRQQSLRLRIDESELARLLAGEAVENAMRWPDGRVEVQRVALTEAAGWLRTDDGWRVQLPQAEVRALAARLPSRDGLAFALDGLDVAFDVDVRDSARRMKEGRA</sequence>
<dbReference type="Proteomes" id="UP001562159">
    <property type="component" value="Unassembled WGS sequence"/>
</dbReference>
<reference evidence="1 2" key="1">
    <citation type="submission" date="2024-07" db="EMBL/GenBank/DDBJ databases">
        <title>Molecular mechanisms and environmental adaptations of flagellar loss and biofilm growth of Rhodanobacter under environmental stress.</title>
        <authorList>
            <person name="Chen M."/>
        </authorList>
    </citation>
    <scope>NUCLEOTIDE SEQUENCE [LARGE SCALE GENOMIC DNA]</scope>
    <source>
        <strain evidence="1 2">RS22</strain>
    </source>
</reference>
<proteinExistence type="predicted"/>